<organism evidence="1 2">
    <name type="scientific">Kitasatospora herbaricolor</name>
    <dbReference type="NCBI Taxonomy" id="68217"/>
    <lineage>
        <taxon>Bacteria</taxon>
        <taxon>Bacillati</taxon>
        <taxon>Actinomycetota</taxon>
        <taxon>Actinomycetes</taxon>
        <taxon>Kitasatosporales</taxon>
        <taxon>Streptomycetaceae</taxon>
        <taxon>Kitasatospora</taxon>
    </lineage>
</organism>
<evidence type="ECO:0000313" key="2">
    <source>
        <dbReference type="Proteomes" id="UP001432014"/>
    </source>
</evidence>
<proteinExistence type="predicted"/>
<name>A0ABZ1WF77_9ACTN</name>
<gene>
    <name evidence="1" type="ORF">OG469_30900</name>
</gene>
<evidence type="ECO:0000313" key="1">
    <source>
        <dbReference type="EMBL" id="WUS59526.1"/>
    </source>
</evidence>
<sequence length="304" mass="32973">MMFFRSKKTAARYDPHLPALTVDEAERLRELVRHELARRGVPVTVAGDTVHAPQGTNSLFNLAENCRRSDPQSWPQLVERHFAALANAGRTMDDGADQLLRGAYLRLIPDDSLPPEAMTDSFRYTRPVATGLLEALALDLPDSVRLLTDQDVARAGLDALRAAGRANLLAEPAQHEVIPTESGATLHSVSGPSLFVASKALVMADLVRSLTGREVPEHGVLFTVPSRHLLVFHPVADRHAVGAVNDLAAFGLGAHQDNPGPLSPRLYWWHQGAVTCLTRIDGTTRTFSIAAPEELMTALRGLSA</sequence>
<accession>A0ABZ1WF77</accession>
<reference evidence="1 2" key="1">
    <citation type="submission" date="2022-10" db="EMBL/GenBank/DDBJ databases">
        <title>The complete genomes of actinobacterial strains from the NBC collection.</title>
        <authorList>
            <person name="Joergensen T.S."/>
            <person name="Alvarez Arevalo M."/>
            <person name="Sterndorff E.B."/>
            <person name="Faurdal D."/>
            <person name="Vuksanovic O."/>
            <person name="Mourched A.-S."/>
            <person name="Charusanti P."/>
            <person name="Shaw S."/>
            <person name="Blin K."/>
            <person name="Weber T."/>
        </authorList>
    </citation>
    <scope>NUCLEOTIDE SEQUENCE [LARGE SCALE GENOMIC DNA]</scope>
    <source>
        <strain evidence="1 2">NBC_01247</strain>
    </source>
</reference>
<keyword evidence="2" id="KW-1185">Reference proteome</keyword>
<protein>
    <submittedName>
        <fullName evidence="1">Uncharacterized protein</fullName>
    </submittedName>
</protein>
<dbReference type="RefSeq" id="WP_329494374.1">
    <property type="nucleotide sequence ID" value="NZ_CP108460.1"/>
</dbReference>
<dbReference type="Proteomes" id="UP001432014">
    <property type="component" value="Chromosome"/>
</dbReference>
<dbReference type="EMBL" id="CP108482">
    <property type="protein sequence ID" value="WUS59526.1"/>
    <property type="molecule type" value="Genomic_DNA"/>
</dbReference>